<accession>A4CAB8</accession>
<keyword evidence="3" id="KW-1185">Reference proteome</keyword>
<evidence type="ECO:0000256" key="1">
    <source>
        <dbReference type="SAM" id="Phobius"/>
    </source>
</evidence>
<feature type="transmembrane region" description="Helical" evidence="1">
    <location>
        <begin position="62"/>
        <end position="80"/>
    </location>
</feature>
<evidence type="ECO:0000313" key="3">
    <source>
        <dbReference type="Proteomes" id="UP000006201"/>
    </source>
</evidence>
<dbReference type="eggNOG" id="ENOG503461Z">
    <property type="taxonomic scope" value="Bacteria"/>
</dbReference>
<keyword evidence="1" id="KW-0472">Membrane</keyword>
<dbReference type="STRING" id="87626.PTD2_20962"/>
<protein>
    <submittedName>
        <fullName evidence="2">Uncharacterized protein</fullName>
    </submittedName>
</protein>
<gene>
    <name evidence="2" type="ORF">PTD2_20962</name>
</gene>
<sequence>MRKNVGAFLVALGVIILLMLVFNLTEYINDFTNNPIHDYIVGTEKVIEPITFGSTEIMLPSSILNIAALFLGIMLLRIWLEIGISLINTGRKLITDDIENLKDILNKIIAEKER</sequence>
<dbReference type="Proteomes" id="UP000006201">
    <property type="component" value="Unassembled WGS sequence"/>
</dbReference>
<dbReference type="EMBL" id="AAOH01000004">
    <property type="protein sequence ID" value="EAR28326.1"/>
    <property type="molecule type" value="Genomic_DNA"/>
</dbReference>
<evidence type="ECO:0000313" key="2">
    <source>
        <dbReference type="EMBL" id="EAR28326.1"/>
    </source>
</evidence>
<keyword evidence="1" id="KW-0812">Transmembrane</keyword>
<dbReference type="OrthoDB" id="5917211at2"/>
<reference evidence="2 3" key="1">
    <citation type="submission" date="2006-02" db="EMBL/GenBank/DDBJ databases">
        <authorList>
            <person name="Moran M.A."/>
            <person name="Kjelleberg S."/>
            <person name="Egan S."/>
            <person name="Saunders N."/>
            <person name="Thomas T."/>
            <person name="Ferriera S."/>
            <person name="Johnson J."/>
            <person name="Kravitz S."/>
            <person name="Halpern A."/>
            <person name="Remington K."/>
            <person name="Beeson K."/>
            <person name="Tran B."/>
            <person name="Rogers Y.-H."/>
            <person name="Friedman R."/>
            <person name="Venter J.C."/>
        </authorList>
    </citation>
    <scope>NUCLEOTIDE SEQUENCE [LARGE SCALE GENOMIC DNA]</scope>
    <source>
        <strain evidence="2 3">D2</strain>
    </source>
</reference>
<organism evidence="2 3">
    <name type="scientific">Pseudoalteromonas tunicata D2</name>
    <dbReference type="NCBI Taxonomy" id="87626"/>
    <lineage>
        <taxon>Bacteria</taxon>
        <taxon>Pseudomonadati</taxon>
        <taxon>Pseudomonadota</taxon>
        <taxon>Gammaproteobacteria</taxon>
        <taxon>Alteromonadales</taxon>
        <taxon>Pseudoalteromonadaceae</taxon>
        <taxon>Pseudoalteromonas</taxon>
    </lineage>
</organism>
<keyword evidence="1" id="KW-1133">Transmembrane helix</keyword>
<comment type="caution">
    <text evidence="2">The sequence shown here is derived from an EMBL/GenBank/DDBJ whole genome shotgun (WGS) entry which is preliminary data.</text>
</comment>
<feature type="transmembrane region" description="Helical" evidence="1">
    <location>
        <begin position="7"/>
        <end position="25"/>
    </location>
</feature>
<name>A4CAB8_9GAMM</name>
<dbReference type="RefSeq" id="WP_009840157.1">
    <property type="nucleotide sequence ID" value="NZ_CH959301.1"/>
</dbReference>
<dbReference type="HOGENOM" id="CLU_2119017_0_0_6"/>
<dbReference type="AlphaFoldDB" id="A4CAB8"/>
<proteinExistence type="predicted"/>